<evidence type="ECO:0000256" key="5">
    <source>
        <dbReference type="ARBA" id="ARBA00022833"/>
    </source>
</evidence>
<feature type="compositionally biased region" description="Polar residues" evidence="9">
    <location>
        <begin position="402"/>
        <end position="416"/>
    </location>
</feature>
<feature type="region of interest" description="Disordered" evidence="9">
    <location>
        <begin position="373"/>
        <end position="420"/>
    </location>
</feature>
<sequence length="1156" mass="128081">MSSVFDLFSLQGRTAVVTGATRGIGQSLAIALAEAGSDIISIQRDESNQETKQAIEKLGRKATIYVCDLASAGDVGGLTKRILDDGHDVDILVNCGGIQRRHPAHQFPDSDWNEVLQVNLNTIFTLCRDVGAYMLTRNPEGSKINGVPHRGSIINIASLVSFQGGLNVPAYAAAKGGVALLTKSLSNQWAAQGINVNAIAPGYISTDMNEALIKDEKRAASILDRIPAGRWGVPDDFKGSIVFLASRASRYVSGEILVVDGGRMDGQIETRSDCVNEIICRHCSIVIRPHMADQMTTNEHPESPPAKRRRASRAGAEKRFQCQHPGCDKRYSRAEHLHRHELNHNPKEIYTCEEPNCAHSFVRPDLFARHKARHDELSNRETEPGTSASNIGLSTPGPPSNPDSEWTATSQPSQEVQHARSVSAPNISNEFAVWLSDSRPPLLTPDSTLTGAGSVPSTIPNIIAASHPVGSPQTARSLNDWASSEGVSAQANDNFAAWLFDSPGSQIDDFTLNNVTFLDFGLEYSPKDIWNLDDFAVHTEPSVVAGSNAAPGDVAEHHDQLQRSSVMVSDQRKADIDALLSLFLKKQRLQKPLATEDQTSLRYSPDSHSFPNLSAGMLEKFIANYWAHVDKSLSIVHQPTFSVNSCHVLFLLAIVMLGAADVVRSKPKGYLDDYKEFSDLIATHLRWEIFTDGDAQPPVQLWVAQALLLLEFYEKQWSTRKLHERAHIHHASTLTLLRRGSPLVGRSESESPVSGMPTRSATPALGDDTDSRPKSAFDFWWIHWVRTESFNRVVFAAFQMDTLHAVMYGHAADMAPYEIRLPLPCDDSLWTAKSAEEVHRLDANLKMYGVKPINFLDGLKRCLHAHEVQTHAPARTLLMAGLLSVGWHISRREKHLQFLETVPSMREQGRWRSLLLRAFGHWRHSFDEAVGTRKIPGQGTRHTDASGPTVLFHLAHMTMHADIIDIQIFSGTKRLLGRKVSEKDYLHVTHRMKAWACTPVARHAVLHSFKLLHEVLVSKPRKGATNESMLANPTIGYSSRHDNMFYRPWSVYLASLIVWAYQRASSLHISGTYNQPSMTHGHDEKELCCRYLSTCARIDDPARLLPLLSSHGCAAILAVVSHDFSNGETELLIEAARRLQNCRDMLVTNIASRIPG</sequence>
<dbReference type="GO" id="GO:0000785">
    <property type="term" value="C:chromatin"/>
    <property type="evidence" value="ECO:0007669"/>
    <property type="project" value="TreeGrafter"/>
</dbReference>
<dbReference type="GO" id="GO:0008270">
    <property type="term" value="F:zinc ion binding"/>
    <property type="evidence" value="ECO:0007669"/>
    <property type="project" value="UniProtKB-KW"/>
</dbReference>
<dbReference type="Pfam" id="PF04082">
    <property type="entry name" value="Fungal_trans"/>
    <property type="match status" value="1"/>
</dbReference>
<dbReference type="AlphaFoldDB" id="A0A139I041"/>
<evidence type="ECO:0000256" key="4">
    <source>
        <dbReference type="ARBA" id="ARBA00022771"/>
    </source>
</evidence>
<dbReference type="SMART" id="SM00355">
    <property type="entry name" value="ZnF_C2H2"/>
    <property type="match status" value="2"/>
</dbReference>
<dbReference type="STRING" id="113226.A0A139I041"/>
<dbReference type="InterPro" id="IPR007219">
    <property type="entry name" value="XnlR_reg_dom"/>
</dbReference>
<dbReference type="PRINTS" id="PR00080">
    <property type="entry name" value="SDRFAMILY"/>
</dbReference>
<keyword evidence="7" id="KW-0539">Nucleus</keyword>
<dbReference type="Proteomes" id="UP000073492">
    <property type="component" value="Unassembled WGS sequence"/>
</dbReference>
<proteinExistence type="predicted"/>
<comment type="subcellular location">
    <subcellularLocation>
        <location evidence="1">Nucleus</location>
    </subcellularLocation>
</comment>
<reference evidence="11 12" key="1">
    <citation type="submission" date="2015-07" db="EMBL/GenBank/DDBJ databases">
        <title>Comparative genomics of the Sigatoka disease complex on banana suggests a link between parallel evolutionary changes in Pseudocercospora fijiensis and Pseudocercospora eumusae and increased virulence on the banana host.</title>
        <authorList>
            <person name="Chang T.-C."/>
            <person name="Salvucci A."/>
            <person name="Crous P.W."/>
            <person name="Stergiopoulos I."/>
        </authorList>
    </citation>
    <scope>NUCLEOTIDE SEQUENCE [LARGE SCALE GENOMIC DNA]</scope>
    <source>
        <strain evidence="11 12">CBS 116634</strain>
    </source>
</reference>
<feature type="region of interest" description="Disordered" evidence="9">
    <location>
        <begin position="743"/>
        <end position="770"/>
    </location>
</feature>
<dbReference type="CDD" id="cd12148">
    <property type="entry name" value="fungal_TF_MHR"/>
    <property type="match status" value="1"/>
</dbReference>
<dbReference type="Gene3D" id="3.40.50.720">
    <property type="entry name" value="NAD(P)-binding Rossmann-like Domain"/>
    <property type="match status" value="1"/>
</dbReference>
<feature type="compositionally biased region" description="Polar residues" evidence="9">
    <location>
        <begin position="384"/>
        <end position="393"/>
    </location>
</feature>
<evidence type="ECO:0000256" key="8">
    <source>
        <dbReference type="PROSITE-ProRule" id="PRU00042"/>
    </source>
</evidence>
<dbReference type="PANTHER" id="PTHR40626">
    <property type="entry name" value="MIP31509P"/>
    <property type="match status" value="1"/>
</dbReference>
<evidence type="ECO:0000256" key="2">
    <source>
        <dbReference type="ARBA" id="ARBA00022723"/>
    </source>
</evidence>
<feature type="compositionally biased region" description="Basic and acidic residues" evidence="9">
    <location>
        <begin position="373"/>
        <end position="383"/>
    </location>
</feature>
<dbReference type="InterPro" id="IPR013087">
    <property type="entry name" value="Znf_C2H2_type"/>
</dbReference>
<dbReference type="EMBL" id="LFZO01000493">
    <property type="protein sequence ID" value="KXT08086.1"/>
    <property type="molecule type" value="Genomic_DNA"/>
</dbReference>
<dbReference type="PROSITE" id="PS50157">
    <property type="entry name" value="ZINC_FINGER_C2H2_2"/>
    <property type="match status" value="1"/>
</dbReference>
<keyword evidence="5" id="KW-0862">Zinc</keyword>
<feature type="compositionally biased region" description="Basic and acidic residues" evidence="9">
    <location>
        <begin position="315"/>
        <end position="325"/>
    </location>
</feature>
<dbReference type="PANTHER" id="PTHR40626:SF11">
    <property type="entry name" value="ZINC FINGER PROTEIN YPR022C"/>
    <property type="match status" value="1"/>
</dbReference>
<dbReference type="PROSITE" id="PS00028">
    <property type="entry name" value="ZINC_FINGER_C2H2_1"/>
    <property type="match status" value="2"/>
</dbReference>
<dbReference type="Gene3D" id="3.30.160.60">
    <property type="entry name" value="Classic Zinc Finger"/>
    <property type="match status" value="1"/>
</dbReference>
<evidence type="ECO:0000256" key="6">
    <source>
        <dbReference type="ARBA" id="ARBA00022857"/>
    </source>
</evidence>
<evidence type="ECO:0000313" key="11">
    <source>
        <dbReference type="EMBL" id="KXT08086.1"/>
    </source>
</evidence>
<dbReference type="GO" id="GO:0006351">
    <property type="term" value="P:DNA-templated transcription"/>
    <property type="evidence" value="ECO:0007669"/>
    <property type="project" value="InterPro"/>
</dbReference>
<dbReference type="PRINTS" id="PR00081">
    <property type="entry name" value="GDHRDH"/>
</dbReference>
<dbReference type="PROSITE" id="PS00061">
    <property type="entry name" value="ADH_SHORT"/>
    <property type="match status" value="1"/>
</dbReference>
<protein>
    <recommendedName>
        <fullName evidence="10">C2H2-type domain-containing protein</fullName>
    </recommendedName>
</protein>
<dbReference type="Pfam" id="PF13561">
    <property type="entry name" value="adh_short_C2"/>
    <property type="match status" value="1"/>
</dbReference>
<dbReference type="GO" id="GO:0000981">
    <property type="term" value="F:DNA-binding transcription factor activity, RNA polymerase II-specific"/>
    <property type="evidence" value="ECO:0007669"/>
    <property type="project" value="InterPro"/>
</dbReference>
<dbReference type="OrthoDB" id="427030at2759"/>
<dbReference type="SUPFAM" id="SSF51735">
    <property type="entry name" value="NAD(P)-binding Rossmann-fold domains"/>
    <property type="match status" value="1"/>
</dbReference>
<dbReference type="SUPFAM" id="SSF57667">
    <property type="entry name" value="beta-beta-alpha zinc fingers"/>
    <property type="match status" value="1"/>
</dbReference>
<feature type="region of interest" description="Disordered" evidence="9">
    <location>
        <begin position="292"/>
        <end position="325"/>
    </location>
</feature>
<dbReference type="FunFam" id="3.40.50.720:FF:000398">
    <property type="entry name" value="Probable 2-deoxy-D-gluconate 3-dehydrogenase"/>
    <property type="match status" value="1"/>
</dbReference>
<keyword evidence="6" id="KW-0521">NADP</keyword>
<evidence type="ECO:0000259" key="10">
    <source>
        <dbReference type="PROSITE" id="PS50157"/>
    </source>
</evidence>
<organism evidence="11 12">
    <name type="scientific">Pseudocercospora musae</name>
    <dbReference type="NCBI Taxonomy" id="113226"/>
    <lineage>
        <taxon>Eukaryota</taxon>
        <taxon>Fungi</taxon>
        <taxon>Dikarya</taxon>
        <taxon>Ascomycota</taxon>
        <taxon>Pezizomycotina</taxon>
        <taxon>Dothideomycetes</taxon>
        <taxon>Dothideomycetidae</taxon>
        <taxon>Mycosphaerellales</taxon>
        <taxon>Mycosphaerellaceae</taxon>
        <taxon>Pseudocercospora</taxon>
    </lineage>
</organism>
<feature type="domain" description="C2H2-type" evidence="10">
    <location>
        <begin position="320"/>
        <end position="349"/>
    </location>
</feature>
<evidence type="ECO:0000256" key="3">
    <source>
        <dbReference type="ARBA" id="ARBA00022737"/>
    </source>
</evidence>
<keyword evidence="12" id="KW-1185">Reference proteome</keyword>
<accession>A0A139I041</accession>
<dbReference type="GO" id="GO:0000978">
    <property type="term" value="F:RNA polymerase II cis-regulatory region sequence-specific DNA binding"/>
    <property type="evidence" value="ECO:0007669"/>
    <property type="project" value="InterPro"/>
</dbReference>
<dbReference type="GO" id="GO:0005634">
    <property type="term" value="C:nucleus"/>
    <property type="evidence" value="ECO:0007669"/>
    <property type="project" value="UniProtKB-SubCell"/>
</dbReference>
<dbReference type="InterPro" id="IPR036236">
    <property type="entry name" value="Znf_C2H2_sf"/>
</dbReference>
<keyword evidence="3" id="KW-0677">Repeat</keyword>
<keyword evidence="4 8" id="KW-0863">Zinc-finger</keyword>
<comment type="caution">
    <text evidence="11">The sequence shown here is derived from an EMBL/GenBank/DDBJ whole genome shotgun (WGS) entry which is preliminary data.</text>
</comment>
<gene>
    <name evidence="11" type="ORF">AC579_1470</name>
</gene>
<dbReference type="InterPro" id="IPR020904">
    <property type="entry name" value="Sc_DH/Rdtase_CS"/>
</dbReference>
<name>A0A139I041_9PEZI</name>
<dbReference type="InterPro" id="IPR036291">
    <property type="entry name" value="NAD(P)-bd_dom_sf"/>
</dbReference>
<evidence type="ECO:0000256" key="1">
    <source>
        <dbReference type="ARBA" id="ARBA00004123"/>
    </source>
</evidence>
<dbReference type="InterPro" id="IPR051059">
    <property type="entry name" value="VerF-like"/>
</dbReference>
<evidence type="ECO:0000313" key="12">
    <source>
        <dbReference type="Proteomes" id="UP000073492"/>
    </source>
</evidence>
<keyword evidence="2" id="KW-0479">Metal-binding</keyword>
<evidence type="ECO:0000256" key="9">
    <source>
        <dbReference type="SAM" id="MobiDB-lite"/>
    </source>
</evidence>
<evidence type="ECO:0000256" key="7">
    <source>
        <dbReference type="ARBA" id="ARBA00023242"/>
    </source>
</evidence>
<dbReference type="InterPro" id="IPR002347">
    <property type="entry name" value="SDR_fam"/>
</dbReference>